<proteinExistence type="inferred from homology"/>
<dbReference type="SUPFAM" id="SSF55486">
    <property type="entry name" value="Metalloproteases ('zincins'), catalytic domain"/>
    <property type="match status" value="1"/>
</dbReference>
<dbReference type="InterPro" id="IPR018497">
    <property type="entry name" value="Peptidase_M13_C"/>
</dbReference>
<keyword evidence="6" id="KW-0862">Zinc</keyword>
<evidence type="ECO:0000256" key="3">
    <source>
        <dbReference type="ARBA" id="ARBA00022670"/>
    </source>
</evidence>
<gene>
    <name evidence="11" type="ORF">V5799_019779</name>
</gene>
<evidence type="ECO:0000313" key="11">
    <source>
        <dbReference type="EMBL" id="KAK8778883.1"/>
    </source>
</evidence>
<dbReference type="InterPro" id="IPR000718">
    <property type="entry name" value="Peptidase_M13"/>
</dbReference>
<dbReference type="GO" id="GO:0046872">
    <property type="term" value="F:metal ion binding"/>
    <property type="evidence" value="ECO:0007669"/>
    <property type="project" value="UniProtKB-KW"/>
</dbReference>
<keyword evidence="8" id="KW-0472">Membrane</keyword>
<dbReference type="GO" id="GO:0004222">
    <property type="term" value="F:metalloendopeptidase activity"/>
    <property type="evidence" value="ECO:0007669"/>
    <property type="project" value="InterPro"/>
</dbReference>
<evidence type="ECO:0000259" key="9">
    <source>
        <dbReference type="Pfam" id="PF01431"/>
    </source>
</evidence>
<name>A0AAQ4EWM4_AMBAM</name>
<dbReference type="PANTHER" id="PTHR11733">
    <property type="entry name" value="ZINC METALLOPROTEASE FAMILY M13 NEPRILYSIN-RELATED"/>
    <property type="match status" value="1"/>
</dbReference>
<comment type="cofactor">
    <cofactor evidence="1">
        <name>Zn(2+)</name>
        <dbReference type="ChEBI" id="CHEBI:29105"/>
    </cofactor>
</comment>
<keyword evidence="7" id="KW-0482">Metalloprotease</keyword>
<evidence type="ECO:0000256" key="6">
    <source>
        <dbReference type="ARBA" id="ARBA00022833"/>
    </source>
</evidence>
<feature type="transmembrane region" description="Helical" evidence="8">
    <location>
        <begin position="20"/>
        <end position="42"/>
    </location>
</feature>
<dbReference type="PANTHER" id="PTHR11733:SF241">
    <property type="entry name" value="GH26575P-RELATED"/>
    <property type="match status" value="1"/>
</dbReference>
<evidence type="ECO:0000256" key="7">
    <source>
        <dbReference type="ARBA" id="ARBA00023049"/>
    </source>
</evidence>
<dbReference type="AlphaFoldDB" id="A0AAQ4EWM4"/>
<dbReference type="GO" id="GO:0005886">
    <property type="term" value="C:plasma membrane"/>
    <property type="evidence" value="ECO:0007669"/>
    <property type="project" value="TreeGrafter"/>
</dbReference>
<dbReference type="Pfam" id="PF05649">
    <property type="entry name" value="Peptidase_M13_N"/>
    <property type="match status" value="1"/>
</dbReference>
<feature type="domain" description="Peptidase M13 C-terminal" evidence="9">
    <location>
        <begin position="611"/>
        <end position="750"/>
    </location>
</feature>
<protein>
    <recommendedName>
        <fullName evidence="13">M13 family peptidase</fullName>
    </recommendedName>
</protein>
<dbReference type="EMBL" id="JARKHS020010330">
    <property type="protein sequence ID" value="KAK8778883.1"/>
    <property type="molecule type" value="Genomic_DNA"/>
</dbReference>
<evidence type="ECO:0008006" key="13">
    <source>
        <dbReference type="Google" id="ProtNLM"/>
    </source>
</evidence>
<evidence type="ECO:0000256" key="2">
    <source>
        <dbReference type="ARBA" id="ARBA00007357"/>
    </source>
</evidence>
<dbReference type="Proteomes" id="UP001321473">
    <property type="component" value="Unassembled WGS sequence"/>
</dbReference>
<accession>A0AAQ4EWM4</accession>
<evidence type="ECO:0000256" key="5">
    <source>
        <dbReference type="ARBA" id="ARBA00022801"/>
    </source>
</evidence>
<evidence type="ECO:0000256" key="8">
    <source>
        <dbReference type="SAM" id="Phobius"/>
    </source>
</evidence>
<dbReference type="Gene3D" id="3.40.390.10">
    <property type="entry name" value="Collagenase (Catalytic Domain)"/>
    <property type="match status" value="2"/>
</dbReference>
<sequence length="750" mass="84977">MLDTQTLIAPRRYTCVCNYAVFVTLLIVLTIVAMGLLSYLVVPKRPKPFYILFNFTDDEFENASTPLPPSTGESNDGAPHRDLCASRQCDREAERILGAVNTSADPCDDFYTYVCSTWMDRHQPSSAQDRTSVDYDILDAYSRFLLSVLGWKNSELPAAKFLFDTCVDPPVGLFGDLITMLFYMIGLQRWPYSATDRVLAADISSKVGSLHRLLGEDSLFHLAVVEHPDAAHPVISIAEPKLLVGHADGLPLAYFLFLSKAHKVLMDHLHKPMATNVAAVEMDLARRGAPKRAPDCGDPLSECTTTHLDHLPPSRVLHWSLLAQEAFGEKMVALNQFVETPNFEYLVSFSDKVQQALRKADFLNYLAFRICMALSPLVANATLRHHLASIAYGRNPRFPEPLPAGQYCLRLLDRFDPTLVMLLAYDRSVTKLTWKVLQFIVMEHLNATLFAFLRGDFSQRFSREFAEHVAGRLAVVDWEPLMPQRFFNRTFREKYFAGFTKEDSSSSLSSFFFFWLQRAVNRKRGPAETADDEDLRTGWNHGFLRTWPTLGSPFRHLEIPLPVFDASMSGDPRMYAFHIARAGVRIYRVILGYVYSLSYGFYYNASSSDPASVFENLRGCLQQSYAEMVASASGYGASSRVDWEKTSASDMLDLMAAKLAIQAFDQWAQREGLNFYFAKAQQFDQRQLFFIYYGYNFCENVNQEAMRGDGEEHSPASNRVNGPLRHMKEFARAFRCPEGSFMNPGKKCNL</sequence>
<evidence type="ECO:0000313" key="12">
    <source>
        <dbReference type="Proteomes" id="UP001321473"/>
    </source>
</evidence>
<evidence type="ECO:0000256" key="1">
    <source>
        <dbReference type="ARBA" id="ARBA00001947"/>
    </source>
</evidence>
<keyword evidence="8" id="KW-1133">Transmembrane helix</keyword>
<keyword evidence="12" id="KW-1185">Reference proteome</keyword>
<keyword evidence="5" id="KW-0378">Hydrolase</keyword>
<dbReference type="InterPro" id="IPR008753">
    <property type="entry name" value="Peptidase_M13_N"/>
</dbReference>
<reference evidence="11 12" key="1">
    <citation type="journal article" date="2023" name="Arcadia Sci">
        <title>De novo assembly of a long-read Amblyomma americanum tick genome.</title>
        <authorList>
            <person name="Chou S."/>
            <person name="Poskanzer K.E."/>
            <person name="Rollins M."/>
            <person name="Thuy-Boun P.S."/>
        </authorList>
    </citation>
    <scope>NUCLEOTIDE SEQUENCE [LARGE SCALE GENOMIC DNA]</scope>
    <source>
        <strain evidence="11">F_SG_1</strain>
        <tissue evidence="11">Salivary glands</tissue>
    </source>
</reference>
<dbReference type="PROSITE" id="PS51885">
    <property type="entry name" value="NEPRILYSIN"/>
    <property type="match status" value="1"/>
</dbReference>
<evidence type="ECO:0000256" key="4">
    <source>
        <dbReference type="ARBA" id="ARBA00022723"/>
    </source>
</evidence>
<dbReference type="GO" id="GO:0016485">
    <property type="term" value="P:protein processing"/>
    <property type="evidence" value="ECO:0007669"/>
    <property type="project" value="TreeGrafter"/>
</dbReference>
<keyword evidence="4" id="KW-0479">Metal-binding</keyword>
<dbReference type="Pfam" id="PF01431">
    <property type="entry name" value="Peptidase_M13"/>
    <property type="match status" value="1"/>
</dbReference>
<dbReference type="InterPro" id="IPR024079">
    <property type="entry name" value="MetalloPept_cat_dom_sf"/>
</dbReference>
<keyword evidence="3" id="KW-0645">Protease</keyword>
<comment type="similarity">
    <text evidence="2">Belongs to the peptidase M13 family.</text>
</comment>
<keyword evidence="8" id="KW-0812">Transmembrane</keyword>
<organism evidence="11 12">
    <name type="scientific">Amblyomma americanum</name>
    <name type="common">Lone star tick</name>
    <dbReference type="NCBI Taxonomy" id="6943"/>
    <lineage>
        <taxon>Eukaryota</taxon>
        <taxon>Metazoa</taxon>
        <taxon>Ecdysozoa</taxon>
        <taxon>Arthropoda</taxon>
        <taxon>Chelicerata</taxon>
        <taxon>Arachnida</taxon>
        <taxon>Acari</taxon>
        <taxon>Parasitiformes</taxon>
        <taxon>Ixodida</taxon>
        <taxon>Ixodoidea</taxon>
        <taxon>Ixodidae</taxon>
        <taxon>Amblyomminae</taxon>
        <taxon>Amblyomma</taxon>
    </lineage>
</organism>
<feature type="domain" description="Peptidase M13 N-terminal" evidence="10">
    <location>
        <begin position="106"/>
        <end position="419"/>
    </location>
</feature>
<comment type="caution">
    <text evidence="11">The sequence shown here is derived from an EMBL/GenBank/DDBJ whole genome shotgun (WGS) entry which is preliminary data.</text>
</comment>
<evidence type="ECO:0000259" key="10">
    <source>
        <dbReference type="Pfam" id="PF05649"/>
    </source>
</evidence>